<sequence length="104" mass="11975">MGVVAHSLKEVCDNPKKQYESLEADVYYKFIEFAIGPGKDSPKGNYIEFYDANGDEKVHILQKPSDLMGYRIRYVKKEGEIFKLKGENPKCFGDSVHIKLIREE</sequence>
<protein>
    <submittedName>
        <fullName evidence="1">Uncharacterized protein</fullName>
    </submittedName>
</protein>
<organism evidence="1 2">
    <name type="scientific">Campylobacter concisus</name>
    <dbReference type="NCBI Taxonomy" id="199"/>
    <lineage>
        <taxon>Bacteria</taxon>
        <taxon>Pseudomonadati</taxon>
        <taxon>Campylobacterota</taxon>
        <taxon>Epsilonproteobacteria</taxon>
        <taxon>Campylobacterales</taxon>
        <taxon>Campylobacteraceae</taxon>
        <taxon>Campylobacter</taxon>
    </lineage>
</organism>
<dbReference type="AlphaFoldDB" id="A0A1Y5NCW7"/>
<reference evidence="1 2" key="1">
    <citation type="submission" date="2017-04" db="EMBL/GenBank/DDBJ databases">
        <title>Complete genome of Campylobacter concisus ATCC 33237T and draft genomes for an additional eight well characterized C. concisus strains.</title>
        <authorList>
            <person name="Cornelius A.J."/>
            <person name="Miller W.G."/>
            <person name="Lastovica A.J."/>
            <person name="On S.L."/>
            <person name="French N.P."/>
            <person name="Vandenberg O."/>
            <person name="Biggs P.J."/>
        </authorList>
    </citation>
    <scope>NUCLEOTIDE SEQUENCE [LARGE SCALE GENOMIC DNA]</scope>
    <source>
        <strain evidence="1 2">Lasto127.99</strain>
    </source>
</reference>
<comment type="caution">
    <text evidence="1">The sequence shown here is derived from an EMBL/GenBank/DDBJ whole genome shotgun (WGS) entry which is preliminary data.</text>
</comment>
<dbReference type="Proteomes" id="UP000195893">
    <property type="component" value="Unassembled WGS sequence"/>
</dbReference>
<name>A0A1Y5NCW7_9BACT</name>
<accession>A0A1Y5NCW7</accession>
<evidence type="ECO:0000313" key="2">
    <source>
        <dbReference type="Proteomes" id="UP000195893"/>
    </source>
</evidence>
<proteinExistence type="predicted"/>
<gene>
    <name evidence="1" type="ORF">B9N60_01575</name>
</gene>
<evidence type="ECO:0000313" key="1">
    <source>
        <dbReference type="EMBL" id="OUT18718.1"/>
    </source>
</evidence>
<dbReference type="EMBL" id="NDYQ01000002">
    <property type="protein sequence ID" value="OUT18718.1"/>
    <property type="molecule type" value="Genomic_DNA"/>
</dbReference>